<name>A0A7J4TJL3_9EURY</name>
<dbReference type="Proteomes" id="UP000586031">
    <property type="component" value="Unassembled WGS sequence"/>
</dbReference>
<gene>
    <name evidence="2" type="ORF">HA271_05145</name>
</gene>
<organism evidence="2 3">
    <name type="scientific">Methanobacterium subterraneum</name>
    <dbReference type="NCBI Taxonomy" id="59277"/>
    <lineage>
        <taxon>Archaea</taxon>
        <taxon>Methanobacteriati</taxon>
        <taxon>Methanobacteriota</taxon>
        <taxon>Methanomada group</taxon>
        <taxon>Methanobacteria</taxon>
        <taxon>Methanobacteriales</taxon>
        <taxon>Methanobacteriaceae</taxon>
        <taxon>Methanobacterium</taxon>
    </lineage>
</organism>
<reference evidence="3" key="1">
    <citation type="journal article" date="2020" name="bioRxiv">
        <title>A rank-normalized archaeal taxonomy based on genome phylogeny resolves widespread incomplete and uneven classifications.</title>
        <authorList>
            <person name="Rinke C."/>
            <person name="Chuvochina M."/>
            <person name="Mussig A.J."/>
            <person name="Chaumeil P.-A."/>
            <person name="Waite D.W."/>
            <person name="Whitman W.B."/>
            <person name="Parks D.H."/>
            <person name="Hugenholtz P."/>
        </authorList>
    </citation>
    <scope>NUCLEOTIDE SEQUENCE [LARGE SCALE GENOMIC DNA]</scope>
</reference>
<comment type="caution">
    <text evidence="2">The sequence shown here is derived from an EMBL/GenBank/DDBJ whole genome shotgun (WGS) entry which is preliminary data.</text>
</comment>
<evidence type="ECO:0000256" key="1">
    <source>
        <dbReference type="SAM" id="MobiDB-lite"/>
    </source>
</evidence>
<protein>
    <recommendedName>
        <fullName evidence="4">Bacterial Ig-like domain-containing protein</fullName>
    </recommendedName>
</protein>
<accession>A0A7J4TJL3</accession>
<proteinExistence type="predicted"/>
<dbReference type="EMBL" id="DUHE01000151">
    <property type="protein sequence ID" value="HII84217.1"/>
    <property type="molecule type" value="Genomic_DNA"/>
</dbReference>
<feature type="region of interest" description="Disordered" evidence="1">
    <location>
        <begin position="121"/>
        <end position="163"/>
    </location>
</feature>
<feature type="non-terminal residue" evidence="2">
    <location>
        <position position="1"/>
    </location>
</feature>
<dbReference type="AlphaFoldDB" id="A0A7J4TJL3"/>
<evidence type="ECO:0000313" key="3">
    <source>
        <dbReference type="Proteomes" id="UP000586031"/>
    </source>
</evidence>
<evidence type="ECO:0000313" key="2">
    <source>
        <dbReference type="EMBL" id="HII84217.1"/>
    </source>
</evidence>
<feature type="compositionally biased region" description="Pro residues" evidence="1">
    <location>
        <begin position="126"/>
        <end position="158"/>
    </location>
</feature>
<sequence>TTPQIGDGVYSILLMARDLVGNTNHTTLSFTVDNTPPVINPEINPESVKPAKNITITVTASPDTQSVVAIIGTQRFILTYSNGIWTTNYTIPLDATFDIHTIQIEGTDMVGNVGKNIASYEIVDPNPNPGPGLNPGPGPGPEPSPGPNPEPEPIPGPLNTPHTQLQRDIAGIRQAVQQGSFQDEMNQSFIPDWKEDPSPPPTNEEYEGWLNTMLKFSVEVVILAFIEFTPSGGSATGEYLQGIKTTFLNNFKALNTIKSYFSNSKYIGRITDSLDKINKAVNNPTVQKALKTWDNFLNKVGFNYGMSVFKKGLYKLFPDKKSEIDSLLLLFSSWQFLNDPDGTINAIIDSITSLMKGKLPNRESFEKIFIFDPAQDK</sequence>
<evidence type="ECO:0008006" key="4">
    <source>
        <dbReference type="Google" id="ProtNLM"/>
    </source>
</evidence>